<accession>A0ABQ9GEG9</accession>
<protein>
    <submittedName>
        <fullName evidence="2">Uncharacterized protein</fullName>
    </submittedName>
</protein>
<dbReference type="Proteomes" id="UP001159363">
    <property type="component" value="Chromosome 12"/>
</dbReference>
<dbReference type="EMBL" id="JARBHB010000013">
    <property type="protein sequence ID" value="KAJ8870572.1"/>
    <property type="molecule type" value="Genomic_DNA"/>
</dbReference>
<sequence length="767" mass="87799">MNTIESSQPQNRQENSSEYANFSPPCYNSPSANSEASAHKDESEYFGNTIATKLRNYDTLKRCAAQNAITGVFFGCRKRSLHRFSIGCCIDEKPLSFPLGTVEYDLLMVTSNFAEALLKFYFQDILLPHMNRRNSRFSNHKYGHKNFAKIFHDQLYFITLQIHFDEWMVSVLRIFRRLPANQRRSVLKLPNPDWPMKWEKMISQRHPANKQKKTVGMPVGPEKFADSFRDKIKLRTRVLITQQPLVHTVFDTSWRRLVQLSPSTVTADNQYEPAAHGLVISYTQIRSMNSELRRVQYRSNTTSLRNKLTIVDEAQERDGEAVMCPCNCVILTLVCHYWFKESITSCDKYSQPLQYVSGEQYILEFSLLQKNNANLLEKTVLGACYLDVRINWLNSRLHEGADNFASRMEHACTHIAGSVVLDAGLICRHLKNSRVQRHVVYTLHYYEQLCRYVHIGCLLSQWKGDDWTPILQEVSNTVSSYLILADPGERCSASFTFYFAFSMRPLYYVWVIEGNMEQRQNERAEETRALRENPLTNGIVRHDSHMQNSGVTRPGIELASPWGGVLAWSRTRKPHLPRHVPMTQDLDRDVARRGAIIAFVSPTLRPSSDTSLGASHDRADMYSKVAQVHAQRTVSLTLGETIVQWSGKIWAVLNIEAHIKLLLQVLQTRNYMIRAVLTSTQHLFRSHSQLAVGSMFGYSHSNQLGPRPVETFCESFTHSSMTCRLYSTVVCTDMPMPTVHWLSGVTVGGDSWASVLQEASNVLWTNV</sequence>
<evidence type="ECO:0000313" key="2">
    <source>
        <dbReference type="EMBL" id="KAJ8870572.1"/>
    </source>
</evidence>
<organism evidence="2 3">
    <name type="scientific">Dryococelus australis</name>
    <dbReference type="NCBI Taxonomy" id="614101"/>
    <lineage>
        <taxon>Eukaryota</taxon>
        <taxon>Metazoa</taxon>
        <taxon>Ecdysozoa</taxon>
        <taxon>Arthropoda</taxon>
        <taxon>Hexapoda</taxon>
        <taxon>Insecta</taxon>
        <taxon>Pterygota</taxon>
        <taxon>Neoptera</taxon>
        <taxon>Polyneoptera</taxon>
        <taxon>Phasmatodea</taxon>
        <taxon>Verophasmatodea</taxon>
        <taxon>Anareolatae</taxon>
        <taxon>Phasmatidae</taxon>
        <taxon>Eurycanthinae</taxon>
        <taxon>Dryococelus</taxon>
    </lineage>
</organism>
<feature type="region of interest" description="Disordered" evidence="1">
    <location>
        <begin position="1"/>
        <end position="35"/>
    </location>
</feature>
<name>A0ABQ9GEG9_9NEOP</name>
<gene>
    <name evidence="2" type="ORF">PR048_029595</name>
</gene>
<proteinExistence type="predicted"/>
<keyword evidence="3" id="KW-1185">Reference proteome</keyword>
<evidence type="ECO:0000256" key="1">
    <source>
        <dbReference type="SAM" id="MobiDB-lite"/>
    </source>
</evidence>
<comment type="caution">
    <text evidence="2">The sequence shown here is derived from an EMBL/GenBank/DDBJ whole genome shotgun (WGS) entry which is preliminary data.</text>
</comment>
<evidence type="ECO:0000313" key="3">
    <source>
        <dbReference type="Proteomes" id="UP001159363"/>
    </source>
</evidence>
<reference evidence="2 3" key="1">
    <citation type="submission" date="2023-02" db="EMBL/GenBank/DDBJ databases">
        <title>LHISI_Scaffold_Assembly.</title>
        <authorList>
            <person name="Stuart O.P."/>
            <person name="Cleave R."/>
            <person name="Magrath M.J.L."/>
            <person name="Mikheyev A.S."/>
        </authorList>
    </citation>
    <scope>NUCLEOTIDE SEQUENCE [LARGE SCALE GENOMIC DNA]</scope>
    <source>
        <strain evidence="2">Daus_M_001</strain>
        <tissue evidence="2">Leg muscle</tissue>
    </source>
</reference>